<evidence type="ECO:0000313" key="2">
    <source>
        <dbReference type="EMBL" id="KAE8705909.1"/>
    </source>
</evidence>
<organism evidence="2 3">
    <name type="scientific">Hibiscus syriacus</name>
    <name type="common">Rose of Sharon</name>
    <dbReference type="NCBI Taxonomy" id="106335"/>
    <lineage>
        <taxon>Eukaryota</taxon>
        <taxon>Viridiplantae</taxon>
        <taxon>Streptophyta</taxon>
        <taxon>Embryophyta</taxon>
        <taxon>Tracheophyta</taxon>
        <taxon>Spermatophyta</taxon>
        <taxon>Magnoliopsida</taxon>
        <taxon>eudicotyledons</taxon>
        <taxon>Gunneridae</taxon>
        <taxon>Pentapetalae</taxon>
        <taxon>rosids</taxon>
        <taxon>malvids</taxon>
        <taxon>Malvales</taxon>
        <taxon>Malvaceae</taxon>
        <taxon>Malvoideae</taxon>
        <taxon>Hibiscus</taxon>
    </lineage>
</organism>
<reference evidence="2" key="1">
    <citation type="submission" date="2019-09" db="EMBL/GenBank/DDBJ databases">
        <title>Draft genome information of white flower Hibiscus syriacus.</title>
        <authorList>
            <person name="Kim Y.-M."/>
        </authorList>
    </citation>
    <scope>NUCLEOTIDE SEQUENCE [LARGE SCALE GENOMIC DNA]</scope>
    <source>
        <strain evidence="2">YM2019G1</strain>
    </source>
</reference>
<dbReference type="Pfam" id="PF16983">
    <property type="entry name" value="MFS_MOT1"/>
    <property type="match status" value="1"/>
</dbReference>
<dbReference type="PANTHER" id="PTHR31970">
    <property type="match status" value="1"/>
</dbReference>
<comment type="caution">
    <text evidence="2">The sequence shown here is derived from an EMBL/GenBank/DDBJ whole genome shotgun (WGS) entry which is preliminary data.</text>
</comment>
<keyword evidence="1" id="KW-1133">Transmembrane helix</keyword>
<keyword evidence="3" id="KW-1185">Reference proteome</keyword>
<dbReference type="PANTHER" id="PTHR31970:SF0">
    <property type="entry name" value="MOLYBDATE TRANSPORTER 1"/>
    <property type="match status" value="1"/>
</dbReference>
<dbReference type="AlphaFoldDB" id="A0A6A3ASP0"/>
<dbReference type="Proteomes" id="UP000436088">
    <property type="component" value="Unassembled WGS sequence"/>
</dbReference>
<keyword evidence="1" id="KW-0472">Membrane</keyword>
<dbReference type="GO" id="GO:0015098">
    <property type="term" value="F:molybdate ion transmembrane transporter activity"/>
    <property type="evidence" value="ECO:0007669"/>
    <property type="project" value="InterPro"/>
</dbReference>
<sequence>MAGFSAYTSCSAAPYGLSLRAASGANKHGTEVKKEIKVRLMLTKKGIVGIQRRPKVVNNIKFGPSVMEVVKIHGHSWKEGFIKGTIPQLPLSVLNSVIAVCKLLSDLFPGREFSATSVSVTVGLMNLVGCWFDAMPCCHGAGGLAGQYKFGGRSGGCVAILGAAKLILGIELAMTCRDMNSKEESFFMLICAAVSVVGSSAALGFVCGILVHVLLKLRALCVP</sequence>
<dbReference type="EMBL" id="VEPZ02000978">
    <property type="protein sequence ID" value="KAE8705909.1"/>
    <property type="molecule type" value="Genomic_DNA"/>
</dbReference>
<protein>
    <submittedName>
        <fullName evidence="2">Molybdate transporter 1</fullName>
    </submittedName>
</protein>
<evidence type="ECO:0000313" key="3">
    <source>
        <dbReference type="Proteomes" id="UP000436088"/>
    </source>
</evidence>
<feature type="transmembrane region" description="Helical" evidence="1">
    <location>
        <begin position="186"/>
        <end position="215"/>
    </location>
</feature>
<keyword evidence="1" id="KW-0812">Transmembrane</keyword>
<gene>
    <name evidence="2" type="ORF">F3Y22_tig00110415pilonHSYRG00154</name>
</gene>
<dbReference type="InterPro" id="IPR031563">
    <property type="entry name" value="MOT1/MOT2"/>
</dbReference>
<accession>A0A6A3ASP0</accession>
<proteinExistence type="predicted"/>
<evidence type="ECO:0000256" key="1">
    <source>
        <dbReference type="SAM" id="Phobius"/>
    </source>
</evidence>
<name>A0A6A3ASP0_HIBSY</name>